<keyword evidence="1" id="KW-0812">Transmembrane</keyword>
<organism evidence="2 3">
    <name type="scientific">candidate division CPR2 bacterium GW2011_GWC2_39_10</name>
    <dbReference type="NCBI Taxonomy" id="1618345"/>
    <lineage>
        <taxon>Bacteria</taxon>
        <taxon>Bacteria division CPR2</taxon>
    </lineage>
</organism>
<evidence type="ECO:0000313" key="3">
    <source>
        <dbReference type="Proteomes" id="UP000034207"/>
    </source>
</evidence>
<keyword evidence="1" id="KW-0472">Membrane</keyword>
<name>A0A0G0LTI1_UNCC2</name>
<gene>
    <name evidence="2" type="ORF">UT18_C0002G0020</name>
</gene>
<evidence type="ECO:0000256" key="1">
    <source>
        <dbReference type="SAM" id="Phobius"/>
    </source>
</evidence>
<comment type="caution">
    <text evidence="2">The sequence shown here is derived from an EMBL/GenBank/DDBJ whole genome shotgun (WGS) entry which is preliminary data.</text>
</comment>
<dbReference type="AlphaFoldDB" id="A0A0G0LTI1"/>
<proteinExistence type="predicted"/>
<dbReference type="Proteomes" id="UP000034207">
    <property type="component" value="Unassembled WGS sequence"/>
</dbReference>
<feature type="transmembrane region" description="Helical" evidence="1">
    <location>
        <begin position="287"/>
        <end position="308"/>
    </location>
</feature>
<accession>A0A0G0LTI1</accession>
<dbReference type="EMBL" id="LBVV01000002">
    <property type="protein sequence ID" value="KKQ95243.1"/>
    <property type="molecule type" value="Genomic_DNA"/>
</dbReference>
<evidence type="ECO:0000313" key="2">
    <source>
        <dbReference type="EMBL" id="KKQ95243.1"/>
    </source>
</evidence>
<dbReference type="STRING" id="1618345.UT18_C0002G0020"/>
<sequence>MYIPYDHGYTKALNLIDFNNNPANINGNLLTLKDNRTTLSTDRFVNFFDYHLVSKIKFVNAERFGESGFDFWVADEKNYFRLSFKPSESKILISQFVDGKINILKTKSTTLEMNKDYSIVLTAKRNGEIYAQIDGSRIFWDDQADIIKADPKYAKGGIAFFSYLAETSFDGLKIFPNDPPYIWDISYETLGHGEVVVKFKSSYPVLAEVVYDNSSHHSDNFASSYKYRTGTFEPVREGKILIRNLSPSNIYFFRIKAVSELTSISNEFTITMPEVKGAIAPKNDAPFVNFTLSVISFLATAIGLILFFKAQKRDLRPEAEQPSDYSLKAITNDLKNDSGLILKELSHIKQNSNKQNNNWDIFKKNDE</sequence>
<dbReference type="Gene3D" id="2.60.120.560">
    <property type="entry name" value="Exo-inulinase, domain 1"/>
    <property type="match status" value="1"/>
</dbReference>
<reference evidence="2 3" key="1">
    <citation type="journal article" date="2015" name="Nature">
        <title>rRNA introns, odd ribosomes, and small enigmatic genomes across a large radiation of phyla.</title>
        <authorList>
            <person name="Brown C.T."/>
            <person name="Hug L.A."/>
            <person name="Thomas B.C."/>
            <person name="Sharon I."/>
            <person name="Castelle C.J."/>
            <person name="Singh A."/>
            <person name="Wilkins M.J."/>
            <person name="Williams K.H."/>
            <person name="Banfield J.F."/>
        </authorList>
    </citation>
    <scope>NUCLEOTIDE SEQUENCE [LARGE SCALE GENOMIC DNA]</scope>
</reference>
<keyword evidence="1" id="KW-1133">Transmembrane helix</keyword>
<protein>
    <submittedName>
        <fullName evidence="2">Uncharacterized protein</fullName>
    </submittedName>
</protein>